<dbReference type="NCBIfam" id="NF006731">
    <property type="entry name" value="PRK09262.1"/>
    <property type="match status" value="1"/>
</dbReference>
<comment type="cofactor">
    <cofactor evidence="2">
        <name>a divalent metal cation</name>
        <dbReference type="ChEBI" id="CHEBI:60240"/>
    </cofactor>
</comment>
<comment type="caution">
    <text evidence="13">The sequence shown here is derived from an EMBL/GenBank/DDBJ whole genome shotgun (WGS) entry which is preliminary data.</text>
</comment>
<dbReference type="Pfam" id="PF03737">
    <property type="entry name" value="RraA-like"/>
    <property type="match status" value="1"/>
</dbReference>
<dbReference type="Gene3D" id="3.50.30.40">
    <property type="entry name" value="Ribonuclease E inhibitor RraA/RraA-like"/>
    <property type="match status" value="1"/>
</dbReference>
<dbReference type="PANTHER" id="PTHR33254:SF16">
    <property type="entry name" value="BLR3842 PROTEIN"/>
    <property type="match status" value="1"/>
</dbReference>
<comment type="similarity">
    <text evidence="3">Belongs to the class II aldolase/RraA-like family.</text>
</comment>
<organism evidence="13 14">
    <name type="scientific">Plantactinospora mayteni</name>
    <dbReference type="NCBI Taxonomy" id="566021"/>
    <lineage>
        <taxon>Bacteria</taxon>
        <taxon>Bacillati</taxon>
        <taxon>Actinomycetota</taxon>
        <taxon>Actinomycetes</taxon>
        <taxon>Micromonosporales</taxon>
        <taxon>Micromonosporaceae</taxon>
        <taxon>Plantactinospora</taxon>
    </lineage>
</organism>
<dbReference type="PANTHER" id="PTHR33254">
    <property type="entry name" value="4-HYDROXY-4-METHYL-2-OXOGLUTARATE ALDOLASE 3-RELATED"/>
    <property type="match status" value="1"/>
</dbReference>
<evidence type="ECO:0000256" key="3">
    <source>
        <dbReference type="ARBA" id="ARBA00008621"/>
    </source>
</evidence>
<evidence type="ECO:0000256" key="12">
    <source>
        <dbReference type="SAM" id="MobiDB-lite"/>
    </source>
</evidence>
<dbReference type="InterPro" id="IPR005493">
    <property type="entry name" value="RraA/RraA-like"/>
</dbReference>
<dbReference type="EMBL" id="BONX01000049">
    <property type="protein sequence ID" value="GIH00026.1"/>
    <property type="molecule type" value="Genomic_DNA"/>
</dbReference>
<proteinExistence type="inferred from homology"/>
<feature type="region of interest" description="Disordered" evidence="12">
    <location>
        <begin position="1"/>
        <end position="36"/>
    </location>
</feature>
<evidence type="ECO:0000256" key="2">
    <source>
        <dbReference type="ARBA" id="ARBA00001968"/>
    </source>
</evidence>
<feature type="compositionally biased region" description="Low complexity" evidence="12">
    <location>
        <begin position="21"/>
        <end position="30"/>
    </location>
</feature>
<feature type="compositionally biased region" description="Low complexity" evidence="12">
    <location>
        <begin position="1"/>
        <end position="13"/>
    </location>
</feature>
<evidence type="ECO:0000256" key="11">
    <source>
        <dbReference type="ARBA" id="ARBA00047973"/>
    </source>
</evidence>
<comment type="function">
    <text evidence="8">Catalyzes the aldol cleavage of 4-hydroxy-4-methyl-2-oxoglutarate (HMG) into 2 molecules of pyruvate. Also contains a secondary oxaloacetate (OAA) decarboxylase activity due to the common pyruvate enolate transition state formed following C-C bond cleavage in the retro-aldol and decarboxylation reactions.</text>
</comment>
<evidence type="ECO:0000256" key="7">
    <source>
        <dbReference type="ARBA" id="ARBA00016549"/>
    </source>
</evidence>
<accession>A0ABQ4EZD4</accession>
<comment type="catalytic activity">
    <reaction evidence="1">
        <text>4-hydroxy-4-methyl-2-oxoglutarate = 2 pyruvate</text>
        <dbReference type="Rhea" id="RHEA:22748"/>
        <dbReference type="ChEBI" id="CHEBI:15361"/>
        <dbReference type="ChEBI" id="CHEBI:58276"/>
        <dbReference type="EC" id="4.1.3.17"/>
    </reaction>
</comment>
<dbReference type="EC" id="4.1.3.17" evidence="5"/>
<dbReference type="CDD" id="cd16841">
    <property type="entry name" value="RraA_family"/>
    <property type="match status" value="1"/>
</dbReference>
<dbReference type="SUPFAM" id="SSF89562">
    <property type="entry name" value="RraA-like"/>
    <property type="match status" value="1"/>
</dbReference>
<evidence type="ECO:0000256" key="4">
    <source>
        <dbReference type="ARBA" id="ARBA00011233"/>
    </source>
</evidence>
<evidence type="ECO:0000256" key="6">
    <source>
        <dbReference type="ARBA" id="ARBA00012947"/>
    </source>
</evidence>
<keyword evidence="14" id="KW-1185">Reference proteome</keyword>
<reference evidence="13 14" key="1">
    <citation type="submission" date="2021-01" db="EMBL/GenBank/DDBJ databases">
        <title>Whole genome shotgun sequence of Plantactinospora mayteni NBRC 109088.</title>
        <authorList>
            <person name="Komaki H."/>
            <person name="Tamura T."/>
        </authorList>
    </citation>
    <scope>NUCLEOTIDE SEQUENCE [LARGE SCALE GENOMIC DNA]</scope>
    <source>
        <strain evidence="13 14">NBRC 109088</strain>
    </source>
</reference>
<protein>
    <recommendedName>
        <fullName evidence="7">Putative 4-hydroxy-4-methyl-2-oxoglutarate aldolase</fullName>
        <ecNumber evidence="6">4.1.1.112</ecNumber>
        <ecNumber evidence="5">4.1.3.17</ecNumber>
    </recommendedName>
    <alternativeName>
        <fullName evidence="10">Oxaloacetate decarboxylase</fullName>
    </alternativeName>
    <alternativeName>
        <fullName evidence="9">RraA-like protein</fullName>
    </alternativeName>
</protein>
<evidence type="ECO:0000313" key="14">
    <source>
        <dbReference type="Proteomes" id="UP000621500"/>
    </source>
</evidence>
<evidence type="ECO:0000256" key="1">
    <source>
        <dbReference type="ARBA" id="ARBA00001342"/>
    </source>
</evidence>
<comment type="catalytic activity">
    <reaction evidence="11">
        <text>oxaloacetate + H(+) = pyruvate + CO2</text>
        <dbReference type="Rhea" id="RHEA:15641"/>
        <dbReference type="ChEBI" id="CHEBI:15361"/>
        <dbReference type="ChEBI" id="CHEBI:15378"/>
        <dbReference type="ChEBI" id="CHEBI:16452"/>
        <dbReference type="ChEBI" id="CHEBI:16526"/>
        <dbReference type="EC" id="4.1.1.112"/>
    </reaction>
</comment>
<gene>
    <name evidence="13" type="ORF">Pma05_65980</name>
</gene>
<dbReference type="Proteomes" id="UP000621500">
    <property type="component" value="Unassembled WGS sequence"/>
</dbReference>
<dbReference type="InterPro" id="IPR036704">
    <property type="entry name" value="RraA/RraA-like_sf"/>
</dbReference>
<name>A0ABQ4EZD4_9ACTN</name>
<evidence type="ECO:0000256" key="8">
    <source>
        <dbReference type="ARBA" id="ARBA00025046"/>
    </source>
</evidence>
<evidence type="ECO:0000256" key="10">
    <source>
        <dbReference type="ARBA" id="ARBA00032305"/>
    </source>
</evidence>
<sequence>MPPVEPVGAAGRPAPDPGTPPTLGTPLAPAEQPRPVEPMTGTGYAAFDEVAAELLGLGTATVYEASRQECFLPYTLRPAWPGARLAGPALPVRTAPADNLPLHIAVEAARSGQVLVVAAQGEPCGYWGEVLTVAAQQRGIGGLVIDGGVRDTAALAARDFPTFSSSVAVRGTIKSDPGTVGAPIVLGGVTVHDGDLVLADEDGVLVLPADRVDAVLAAARQRQADERRYLDRIRHGELTLDIYRLRDRYAAG</sequence>
<evidence type="ECO:0000256" key="9">
    <source>
        <dbReference type="ARBA" id="ARBA00030169"/>
    </source>
</evidence>
<dbReference type="RefSeq" id="WP_239313585.1">
    <property type="nucleotide sequence ID" value="NZ_BAAAZQ010000021.1"/>
</dbReference>
<dbReference type="EC" id="4.1.1.112" evidence="6"/>
<comment type="subunit">
    <text evidence="4">Homotrimer.</text>
</comment>
<evidence type="ECO:0000256" key="5">
    <source>
        <dbReference type="ARBA" id="ARBA00012213"/>
    </source>
</evidence>
<evidence type="ECO:0000313" key="13">
    <source>
        <dbReference type="EMBL" id="GIH00026.1"/>
    </source>
</evidence>